<organism evidence="12 13">
    <name type="scientific">Acidisoma cellulosilyticum</name>
    <dbReference type="NCBI Taxonomy" id="2802395"/>
    <lineage>
        <taxon>Bacteria</taxon>
        <taxon>Pseudomonadati</taxon>
        <taxon>Pseudomonadota</taxon>
        <taxon>Alphaproteobacteria</taxon>
        <taxon>Acetobacterales</taxon>
        <taxon>Acidocellaceae</taxon>
        <taxon>Acidisoma</taxon>
    </lineage>
</organism>
<evidence type="ECO:0000256" key="3">
    <source>
        <dbReference type="ARBA" id="ARBA00022448"/>
    </source>
</evidence>
<proteinExistence type="predicted"/>
<dbReference type="CDD" id="cd03216">
    <property type="entry name" value="ABC_Carb_Monos_I"/>
    <property type="match status" value="1"/>
</dbReference>
<evidence type="ECO:0000256" key="8">
    <source>
        <dbReference type="ARBA" id="ARBA00022840"/>
    </source>
</evidence>
<keyword evidence="3" id="KW-0813">Transport</keyword>
<dbReference type="GO" id="GO:0005886">
    <property type="term" value="C:plasma membrane"/>
    <property type="evidence" value="ECO:0007669"/>
    <property type="project" value="UniProtKB-SubCell"/>
</dbReference>
<evidence type="ECO:0000259" key="11">
    <source>
        <dbReference type="PROSITE" id="PS50893"/>
    </source>
</evidence>
<keyword evidence="5" id="KW-0762">Sugar transport</keyword>
<dbReference type="InterPro" id="IPR050107">
    <property type="entry name" value="ABC_carbohydrate_import_ATPase"/>
</dbReference>
<dbReference type="Proteomes" id="UP000721844">
    <property type="component" value="Unassembled WGS sequence"/>
</dbReference>
<gene>
    <name evidence="12" type="ORF">ACELLULO517_13800</name>
</gene>
<dbReference type="GO" id="GO:0005524">
    <property type="term" value="F:ATP binding"/>
    <property type="evidence" value="ECO:0007669"/>
    <property type="project" value="UniProtKB-KW"/>
</dbReference>
<evidence type="ECO:0000256" key="2">
    <source>
        <dbReference type="ARBA" id="ARBA00004533"/>
    </source>
</evidence>
<dbReference type="PANTHER" id="PTHR43790">
    <property type="entry name" value="CARBOHYDRATE TRANSPORT ATP-BINDING PROTEIN MG119-RELATED"/>
    <property type="match status" value="1"/>
</dbReference>
<dbReference type="PROSITE" id="PS00211">
    <property type="entry name" value="ABC_TRANSPORTER_1"/>
    <property type="match status" value="1"/>
</dbReference>
<dbReference type="FunFam" id="3.40.50.300:FF:000126">
    <property type="entry name" value="Galactose/methyl galactoside import ATP-binding protein MglA"/>
    <property type="match status" value="1"/>
</dbReference>
<keyword evidence="6" id="KW-0677">Repeat</keyword>
<evidence type="ECO:0000256" key="10">
    <source>
        <dbReference type="ARBA" id="ARBA00023136"/>
    </source>
</evidence>
<feature type="domain" description="ABC transporter" evidence="11">
    <location>
        <begin position="10"/>
        <end position="245"/>
    </location>
</feature>
<dbReference type="InterPro" id="IPR017871">
    <property type="entry name" value="ABC_transporter-like_CS"/>
</dbReference>
<keyword evidence="13" id="KW-1185">Reference proteome</keyword>
<dbReference type="AlphaFoldDB" id="A0A963Z1V2"/>
<dbReference type="SUPFAM" id="SSF52540">
    <property type="entry name" value="P-loop containing nucleoside triphosphate hydrolases"/>
    <property type="match status" value="2"/>
</dbReference>
<protein>
    <submittedName>
        <fullName evidence="12">Sugar ABC transporter ATP-binding protein</fullName>
    </submittedName>
</protein>
<accession>A0A963Z1V2</accession>
<dbReference type="PROSITE" id="PS50893">
    <property type="entry name" value="ABC_TRANSPORTER_2"/>
    <property type="match status" value="2"/>
</dbReference>
<dbReference type="InterPro" id="IPR027417">
    <property type="entry name" value="P-loop_NTPase"/>
</dbReference>
<dbReference type="InterPro" id="IPR003439">
    <property type="entry name" value="ABC_transporter-like_ATP-bd"/>
</dbReference>
<dbReference type="GO" id="GO:0016887">
    <property type="term" value="F:ATP hydrolysis activity"/>
    <property type="evidence" value="ECO:0007669"/>
    <property type="project" value="InterPro"/>
</dbReference>
<feature type="domain" description="ABC transporter" evidence="11">
    <location>
        <begin position="244"/>
        <end position="503"/>
    </location>
</feature>
<dbReference type="Pfam" id="PF00005">
    <property type="entry name" value="ABC_tran"/>
    <property type="match status" value="2"/>
</dbReference>
<evidence type="ECO:0000256" key="9">
    <source>
        <dbReference type="ARBA" id="ARBA00022967"/>
    </source>
</evidence>
<dbReference type="CDD" id="cd03215">
    <property type="entry name" value="ABC_Carb_Monos_II"/>
    <property type="match status" value="1"/>
</dbReference>
<name>A0A963Z1V2_9PROT</name>
<dbReference type="FunFam" id="3.40.50.300:FF:000127">
    <property type="entry name" value="Ribose import ATP-binding protein RbsA"/>
    <property type="match status" value="1"/>
</dbReference>
<dbReference type="InterPro" id="IPR003593">
    <property type="entry name" value="AAA+_ATPase"/>
</dbReference>
<evidence type="ECO:0000313" key="13">
    <source>
        <dbReference type="Proteomes" id="UP000721844"/>
    </source>
</evidence>
<dbReference type="PANTHER" id="PTHR43790:SF3">
    <property type="entry name" value="D-ALLOSE IMPORT ATP-BINDING PROTEIN ALSA-RELATED"/>
    <property type="match status" value="1"/>
</dbReference>
<evidence type="ECO:0000256" key="7">
    <source>
        <dbReference type="ARBA" id="ARBA00022741"/>
    </source>
</evidence>
<dbReference type="EMBL" id="JAESVA010000004">
    <property type="protein sequence ID" value="MCB8881317.1"/>
    <property type="molecule type" value="Genomic_DNA"/>
</dbReference>
<evidence type="ECO:0000256" key="5">
    <source>
        <dbReference type="ARBA" id="ARBA00022597"/>
    </source>
</evidence>
<comment type="caution">
    <text evidence="12">The sequence shown here is derived from an EMBL/GenBank/DDBJ whole genome shotgun (WGS) entry which is preliminary data.</text>
</comment>
<keyword evidence="7" id="KW-0547">Nucleotide-binding</keyword>
<keyword evidence="10" id="KW-0472">Membrane</keyword>
<dbReference type="GO" id="GO:0015749">
    <property type="term" value="P:monosaccharide transmembrane transport"/>
    <property type="evidence" value="ECO:0007669"/>
    <property type="project" value="UniProtKB-ARBA"/>
</dbReference>
<keyword evidence="9" id="KW-1278">Translocase</keyword>
<evidence type="ECO:0000313" key="12">
    <source>
        <dbReference type="EMBL" id="MCB8881317.1"/>
    </source>
</evidence>
<evidence type="ECO:0000256" key="1">
    <source>
        <dbReference type="ARBA" id="ARBA00004202"/>
    </source>
</evidence>
<dbReference type="SMART" id="SM00382">
    <property type="entry name" value="AAA"/>
    <property type="match status" value="2"/>
</dbReference>
<sequence>MTDLDSDVVLSLRGVRKTFGPVVALKHMDLTVRRGRVHTLLGENGAGKSTLMKILAGVYTPTEGKMVLGGAPYAPVDPRDASDRGLAIVFQELSLCNNLTVAENILATREPSRAGFINDRRLVEQAEALVRELGLPIKVRMRVGALSIAQRQLVEIAKGLSHDADIVILDEPTSSLSDSEAEILFRIIERLKAAGKAIIYISHRMEEIMRLSDDITVIRDGEYVKTLDRNETTIEELIALMVGRRMDELYPARIGAPPDPASAPVLSVSSLTRAGEFEDISFDLRRGEILGFFGLIGSGRSEVMNAIFGMRRATGTVQLDGKPVSIRSASQAIAHGIGFVTENRKEEGLVLSHAVRPNISMAALASVSGRAGFLDTGRERREAQAEVKRLAIRTNSIETITGTLSGGNQQKIVLAKWLATKPRVLILDEPTRGVDVGAKFEIYRIIRQLAAEGTAIIMVSSELPEVLGLSDRVVILSEGRIGKIAPRSDLTPERVMRFATGHF</sequence>
<dbReference type="Gene3D" id="3.40.50.300">
    <property type="entry name" value="P-loop containing nucleotide triphosphate hydrolases"/>
    <property type="match status" value="2"/>
</dbReference>
<keyword evidence="8 12" id="KW-0067">ATP-binding</keyword>
<keyword evidence="4" id="KW-1003">Cell membrane</keyword>
<dbReference type="RefSeq" id="WP_227307988.1">
    <property type="nucleotide sequence ID" value="NZ_JAESVA010000004.1"/>
</dbReference>
<evidence type="ECO:0000256" key="6">
    <source>
        <dbReference type="ARBA" id="ARBA00022737"/>
    </source>
</evidence>
<evidence type="ECO:0000256" key="4">
    <source>
        <dbReference type="ARBA" id="ARBA00022475"/>
    </source>
</evidence>
<reference evidence="12 13" key="1">
    <citation type="journal article" date="2021" name="Microorganisms">
        <title>Acidisoma silvae sp. nov. and Acidisomacellulosilytica sp. nov., Two Acidophilic Bacteria Isolated from Decaying Wood, Hydrolyzing Cellulose and Producing Poly-3-hydroxybutyrate.</title>
        <authorList>
            <person name="Mieszkin S."/>
            <person name="Pouder E."/>
            <person name="Uroz S."/>
            <person name="Simon-Colin C."/>
            <person name="Alain K."/>
        </authorList>
    </citation>
    <scope>NUCLEOTIDE SEQUENCE [LARGE SCALE GENOMIC DNA]</scope>
    <source>
        <strain evidence="12 13">HW T5.17</strain>
    </source>
</reference>
<comment type="subcellular location">
    <subcellularLocation>
        <location evidence="2">Cell inner membrane</location>
    </subcellularLocation>
    <subcellularLocation>
        <location evidence="1">Cell membrane</location>
        <topology evidence="1">Peripheral membrane protein</topology>
    </subcellularLocation>
</comment>